<feature type="transmembrane region" description="Helical" evidence="6">
    <location>
        <begin position="25"/>
        <end position="41"/>
    </location>
</feature>
<feature type="transmembrane region" description="Helical" evidence="6">
    <location>
        <begin position="61"/>
        <end position="85"/>
    </location>
</feature>
<comment type="subcellular location">
    <subcellularLocation>
        <location evidence="1">Cell membrane</location>
        <topology evidence="1">Multi-pass membrane protein</topology>
    </subcellularLocation>
</comment>
<dbReference type="Gene3D" id="1.20.1250.20">
    <property type="entry name" value="MFS general substrate transporter like domains"/>
    <property type="match status" value="2"/>
</dbReference>
<dbReference type="AlphaFoldDB" id="A0A0U1L1U0"/>
<feature type="transmembrane region" description="Helical" evidence="6">
    <location>
        <begin position="97"/>
        <end position="114"/>
    </location>
</feature>
<proteinExistence type="predicted"/>
<evidence type="ECO:0000256" key="3">
    <source>
        <dbReference type="ARBA" id="ARBA00022692"/>
    </source>
</evidence>
<dbReference type="CDD" id="cd17319">
    <property type="entry name" value="MFS_ExuT_GudP_like"/>
    <property type="match status" value="1"/>
</dbReference>
<evidence type="ECO:0000256" key="2">
    <source>
        <dbReference type="ARBA" id="ARBA00022448"/>
    </source>
</evidence>
<dbReference type="RefSeq" id="WP_220387744.1">
    <property type="nucleotide sequence ID" value="NZ_CTRP01000014.1"/>
</dbReference>
<dbReference type="SUPFAM" id="SSF103473">
    <property type="entry name" value="MFS general substrate transporter"/>
    <property type="match status" value="1"/>
</dbReference>
<dbReference type="Proteomes" id="UP000049855">
    <property type="component" value="Unassembled WGS sequence"/>
</dbReference>
<feature type="transmembrane region" description="Helical" evidence="6">
    <location>
        <begin position="349"/>
        <end position="369"/>
    </location>
</feature>
<accession>A0A0U1L1U0</accession>
<dbReference type="Pfam" id="PF07690">
    <property type="entry name" value="MFS_1"/>
    <property type="match status" value="1"/>
</dbReference>
<evidence type="ECO:0000256" key="1">
    <source>
        <dbReference type="ARBA" id="ARBA00004651"/>
    </source>
</evidence>
<dbReference type="InterPro" id="IPR020846">
    <property type="entry name" value="MFS_dom"/>
</dbReference>
<protein>
    <submittedName>
        <fullName evidence="8">D-galactonate transporter</fullName>
    </submittedName>
</protein>
<dbReference type="PROSITE" id="PS50850">
    <property type="entry name" value="MFS"/>
    <property type="match status" value="1"/>
</dbReference>
<evidence type="ECO:0000256" key="6">
    <source>
        <dbReference type="SAM" id="Phobius"/>
    </source>
</evidence>
<dbReference type="EMBL" id="CTRP01000014">
    <property type="protein sequence ID" value="CQR73646.1"/>
    <property type="molecule type" value="Genomic_DNA"/>
</dbReference>
<feature type="domain" description="Major facilitator superfamily (MFS) profile" evidence="7">
    <location>
        <begin position="28"/>
        <end position="439"/>
    </location>
</feature>
<evidence type="ECO:0000256" key="4">
    <source>
        <dbReference type="ARBA" id="ARBA00022989"/>
    </source>
</evidence>
<dbReference type="GO" id="GO:0005886">
    <property type="term" value="C:plasma membrane"/>
    <property type="evidence" value="ECO:0007669"/>
    <property type="project" value="UniProtKB-SubCell"/>
</dbReference>
<organism evidence="8 9">
    <name type="scientific">Sporomusa ovata</name>
    <dbReference type="NCBI Taxonomy" id="2378"/>
    <lineage>
        <taxon>Bacteria</taxon>
        <taxon>Bacillati</taxon>
        <taxon>Bacillota</taxon>
        <taxon>Negativicutes</taxon>
        <taxon>Selenomonadales</taxon>
        <taxon>Sporomusaceae</taxon>
        <taxon>Sporomusa</taxon>
    </lineage>
</organism>
<dbReference type="InterPro" id="IPR036259">
    <property type="entry name" value="MFS_trans_sf"/>
</dbReference>
<feature type="transmembrane region" description="Helical" evidence="6">
    <location>
        <begin position="292"/>
        <end position="312"/>
    </location>
</feature>
<keyword evidence="3 6" id="KW-0812">Transmembrane</keyword>
<keyword evidence="4 6" id="KW-1133">Transmembrane helix</keyword>
<name>A0A0U1L1U0_9FIRM</name>
<feature type="transmembrane region" description="Helical" evidence="6">
    <location>
        <begin position="416"/>
        <end position="436"/>
    </location>
</feature>
<keyword evidence="2" id="KW-0813">Transport</keyword>
<dbReference type="PANTHER" id="PTHR11662:SF399">
    <property type="entry name" value="FI19708P1-RELATED"/>
    <property type="match status" value="1"/>
</dbReference>
<feature type="transmembrane region" description="Helical" evidence="6">
    <location>
        <begin position="185"/>
        <end position="204"/>
    </location>
</feature>
<feature type="transmembrane region" description="Helical" evidence="6">
    <location>
        <begin position="259"/>
        <end position="280"/>
    </location>
</feature>
<sequence>MEQTNMKNSNIGAQIDTQLKPTKQRWLVAAVLFIAVFFSYLDRVNVSVLVVDPAFLTAMGISGAVAKGMLMTSFLIAYGVGNVILSPLGDIFGPRKAMAACIGIWIISMIIGGLAPTYAIITISRVLLGLGEAMHFPMQSKFVKQWFPTQERGKANAVWQTGMAVAPAIAMPFFTWIIHVSGWRMSFFVLAALSLIPLLMVWWFTADGPRQSKRVNQLEREYIEAGQAKELVAAGEKQGDEEKQGIVAAFKSFADNRNFWFLTFFYMMHVSIYFGTLTWLPSYLKEARGFSWAAMGILSSLPFILAVGTKILSGYLADKLPRRSLILIFEMVGVGVGVFFAGQVADNNIAAAFLILGIGAVGLGGPASWTVMQSVVPSKGVASAAGLMNGLSNGFSSLAPVAIGALIAITGTYAGGLSYIIGCSVVGCIMASILYFKKI</sequence>
<feature type="transmembrane region" description="Helical" evidence="6">
    <location>
        <begin position="324"/>
        <end position="343"/>
    </location>
</feature>
<gene>
    <name evidence="8" type="ORF">SpAn4DRAFT_0108</name>
</gene>
<evidence type="ECO:0000313" key="8">
    <source>
        <dbReference type="EMBL" id="CQR73646.1"/>
    </source>
</evidence>
<keyword evidence="5 6" id="KW-0472">Membrane</keyword>
<keyword evidence="9" id="KW-1185">Reference proteome</keyword>
<evidence type="ECO:0000256" key="5">
    <source>
        <dbReference type="ARBA" id="ARBA00023136"/>
    </source>
</evidence>
<evidence type="ECO:0000313" key="9">
    <source>
        <dbReference type="Proteomes" id="UP000049855"/>
    </source>
</evidence>
<reference evidence="9" key="1">
    <citation type="submission" date="2015-03" db="EMBL/GenBank/DDBJ databases">
        <authorList>
            <person name="Nijsse Bart"/>
        </authorList>
    </citation>
    <scope>NUCLEOTIDE SEQUENCE [LARGE SCALE GENOMIC DNA]</scope>
</reference>
<dbReference type="GO" id="GO:0022857">
    <property type="term" value="F:transmembrane transporter activity"/>
    <property type="evidence" value="ECO:0007669"/>
    <property type="project" value="InterPro"/>
</dbReference>
<dbReference type="InterPro" id="IPR050382">
    <property type="entry name" value="MFS_Na/Anion_cotransporter"/>
</dbReference>
<dbReference type="PANTHER" id="PTHR11662">
    <property type="entry name" value="SOLUTE CARRIER FAMILY 17"/>
    <property type="match status" value="1"/>
</dbReference>
<feature type="transmembrane region" description="Helical" evidence="6">
    <location>
        <begin position="390"/>
        <end position="410"/>
    </location>
</feature>
<dbReference type="InterPro" id="IPR011701">
    <property type="entry name" value="MFS"/>
</dbReference>
<evidence type="ECO:0000259" key="7">
    <source>
        <dbReference type="PROSITE" id="PS50850"/>
    </source>
</evidence>